<dbReference type="InterPro" id="IPR050307">
    <property type="entry name" value="Sterol_Desaturase_Related"/>
</dbReference>
<protein>
    <submittedName>
        <fullName evidence="7">Fatty acid hydroxylase domain-containing protein 2</fullName>
        <ecNumber evidence="7">1.14.18.9</ecNumber>
    </submittedName>
</protein>
<organism evidence="7 8">
    <name type="scientific">Halocaridina rubra</name>
    <name type="common">Hawaiian red shrimp</name>
    <dbReference type="NCBI Taxonomy" id="373956"/>
    <lineage>
        <taxon>Eukaryota</taxon>
        <taxon>Metazoa</taxon>
        <taxon>Ecdysozoa</taxon>
        <taxon>Arthropoda</taxon>
        <taxon>Crustacea</taxon>
        <taxon>Multicrustacea</taxon>
        <taxon>Malacostraca</taxon>
        <taxon>Eumalacostraca</taxon>
        <taxon>Eucarida</taxon>
        <taxon>Decapoda</taxon>
        <taxon>Pleocyemata</taxon>
        <taxon>Caridea</taxon>
        <taxon>Atyoidea</taxon>
        <taxon>Atyidae</taxon>
        <taxon>Halocaridina</taxon>
    </lineage>
</organism>
<dbReference type="InterPro" id="IPR006694">
    <property type="entry name" value="Fatty_acid_hydroxylase"/>
</dbReference>
<keyword evidence="4 5" id="KW-0472">Membrane</keyword>
<evidence type="ECO:0000259" key="6">
    <source>
        <dbReference type="Pfam" id="PF04116"/>
    </source>
</evidence>
<evidence type="ECO:0000313" key="7">
    <source>
        <dbReference type="EMBL" id="KAK7063132.1"/>
    </source>
</evidence>
<gene>
    <name evidence="7" type="primary">FAXDC2_2</name>
    <name evidence="7" type="ORF">SK128_026300</name>
</gene>
<comment type="caution">
    <text evidence="7">The sequence shown here is derived from an EMBL/GenBank/DDBJ whole genome shotgun (WGS) entry which is preliminary data.</text>
</comment>
<feature type="transmembrane region" description="Helical" evidence="5">
    <location>
        <begin position="236"/>
        <end position="261"/>
    </location>
</feature>
<dbReference type="Proteomes" id="UP001381693">
    <property type="component" value="Unassembled WGS sequence"/>
</dbReference>
<reference evidence="7 8" key="1">
    <citation type="submission" date="2023-11" db="EMBL/GenBank/DDBJ databases">
        <title>Halocaridina rubra genome assembly.</title>
        <authorList>
            <person name="Smith C."/>
        </authorList>
    </citation>
    <scope>NUCLEOTIDE SEQUENCE [LARGE SCALE GENOMIC DNA]</scope>
    <source>
        <strain evidence="7">EP-1</strain>
        <tissue evidence="7">Whole</tissue>
    </source>
</reference>
<dbReference type="GO" id="GO:0000254">
    <property type="term" value="F:C-4 methylsterol oxidase activity"/>
    <property type="evidence" value="ECO:0007669"/>
    <property type="project" value="UniProtKB-EC"/>
</dbReference>
<dbReference type="Pfam" id="PF04116">
    <property type="entry name" value="FA_hydroxylase"/>
    <property type="match status" value="1"/>
</dbReference>
<dbReference type="EC" id="1.14.18.9" evidence="7"/>
<name>A0AAN8ZXZ7_HALRR</name>
<keyword evidence="3 5" id="KW-1133">Transmembrane helix</keyword>
<feature type="domain" description="Fatty acid hydroxylase" evidence="6">
    <location>
        <begin position="178"/>
        <end position="301"/>
    </location>
</feature>
<proteinExistence type="predicted"/>
<accession>A0AAN8ZXZ7</accession>
<feature type="transmembrane region" description="Helical" evidence="5">
    <location>
        <begin position="169"/>
        <end position="191"/>
    </location>
</feature>
<feature type="transmembrane region" description="Helical" evidence="5">
    <location>
        <begin position="130"/>
        <end position="149"/>
    </location>
</feature>
<evidence type="ECO:0000256" key="3">
    <source>
        <dbReference type="ARBA" id="ARBA00022989"/>
    </source>
</evidence>
<feature type="transmembrane region" description="Helical" evidence="5">
    <location>
        <begin position="80"/>
        <end position="103"/>
    </location>
</feature>
<evidence type="ECO:0000256" key="4">
    <source>
        <dbReference type="ARBA" id="ARBA00023136"/>
    </source>
</evidence>
<dbReference type="PANTHER" id="PTHR11863">
    <property type="entry name" value="STEROL DESATURASE"/>
    <property type="match status" value="1"/>
</dbReference>
<dbReference type="GO" id="GO:0016020">
    <property type="term" value="C:membrane"/>
    <property type="evidence" value="ECO:0007669"/>
    <property type="project" value="UniProtKB-SubCell"/>
</dbReference>
<sequence>MSVAAKLKDSPTTSNSVSTTRDIWLTLKKSFFVLASGIIVLVALRNSIIYHLQHFWGASGNFWQQQWEKVLAFENNDRKLYVYGTILTSGATYWCLGGLYTFMDVTNFPKFLRKYKVQPGMNEPVDTWKLLKCVFWVIFNFTVVSAPALEAGYFLMQLRGYEASSQLPAFPNVIFQLVICVLVQEAGFYYLHRLFHHRRLYKYIHKMHHEWQSPISITAAYCHPAEHLVVNLTPLFLGPLIVGMHVAGFWLWGVIGVLHTITSHSGYHMPFLLSPEIHDYHHLKFDQNYGTLGLLDFLHGTDAKFRNAVQFKRHITLMNLKSAQELFPDENDKNKVIKEE</sequence>
<evidence type="ECO:0000256" key="5">
    <source>
        <dbReference type="SAM" id="Phobius"/>
    </source>
</evidence>
<evidence type="ECO:0000256" key="2">
    <source>
        <dbReference type="ARBA" id="ARBA00022692"/>
    </source>
</evidence>
<dbReference type="EMBL" id="JAXCGZ010020931">
    <property type="protein sequence ID" value="KAK7063132.1"/>
    <property type="molecule type" value="Genomic_DNA"/>
</dbReference>
<keyword evidence="2 5" id="KW-0812">Transmembrane</keyword>
<keyword evidence="7" id="KW-0560">Oxidoreductase</keyword>
<comment type="subcellular location">
    <subcellularLocation>
        <location evidence="1">Membrane</location>
    </subcellularLocation>
</comment>
<keyword evidence="8" id="KW-1185">Reference proteome</keyword>
<feature type="transmembrane region" description="Helical" evidence="5">
    <location>
        <begin position="31"/>
        <end position="52"/>
    </location>
</feature>
<dbReference type="GO" id="GO:0008610">
    <property type="term" value="P:lipid biosynthetic process"/>
    <property type="evidence" value="ECO:0007669"/>
    <property type="project" value="InterPro"/>
</dbReference>
<evidence type="ECO:0000313" key="8">
    <source>
        <dbReference type="Proteomes" id="UP001381693"/>
    </source>
</evidence>
<evidence type="ECO:0000256" key="1">
    <source>
        <dbReference type="ARBA" id="ARBA00004370"/>
    </source>
</evidence>
<dbReference type="GO" id="GO:0005506">
    <property type="term" value="F:iron ion binding"/>
    <property type="evidence" value="ECO:0007669"/>
    <property type="project" value="InterPro"/>
</dbReference>
<dbReference type="AlphaFoldDB" id="A0AAN8ZXZ7"/>